<comment type="similarity">
    <text evidence="3 13 16">Belongs to the phosphoglycerate kinase family.</text>
</comment>
<protein>
    <recommendedName>
        <fullName evidence="6 13">Phosphoglycerate kinase</fullName>
        <ecNumber evidence="5 13">2.7.2.3</ecNumber>
    </recommendedName>
</protein>
<dbReference type="GO" id="GO:0006094">
    <property type="term" value="P:gluconeogenesis"/>
    <property type="evidence" value="ECO:0007669"/>
    <property type="project" value="TreeGrafter"/>
</dbReference>
<dbReference type="RefSeq" id="WP_039327695.1">
    <property type="nucleotide sequence ID" value="NZ_CP007496.1"/>
</dbReference>
<feature type="binding site" evidence="13 14">
    <location>
        <begin position="64"/>
        <end position="67"/>
    </location>
    <ligand>
        <name>substrate</name>
    </ligand>
</feature>
<dbReference type="Pfam" id="PF00162">
    <property type="entry name" value="PGK"/>
    <property type="match status" value="1"/>
</dbReference>
<dbReference type="InterPro" id="IPR001576">
    <property type="entry name" value="Phosphoglycerate_kinase"/>
</dbReference>
<evidence type="ECO:0000256" key="5">
    <source>
        <dbReference type="ARBA" id="ARBA00013061"/>
    </source>
</evidence>
<keyword evidence="11 13" id="KW-0067">ATP-binding</keyword>
<dbReference type="HAMAP" id="MF_00145">
    <property type="entry name" value="Phosphoglyc_kinase"/>
    <property type="match status" value="1"/>
</dbReference>
<keyword evidence="8 13" id="KW-0808">Transferase</keyword>
<name>A0A6S4GQW4_9BACT</name>
<evidence type="ECO:0000256" key="10">
    <source>
        <dbReference type="ARBA" id="ARBA00022777"/>
    </source>
</evidence>
<evidence type="ECO:0000256" key="11">
    <source>
        <dbReference type="ARBA" id="ARBA00022840"/>
    </source>
</evidence>
<evidence type="ECO:0000256" key="16">
    <source>
        <dbReference type="RuleBase" id="RU000532"/>
    </source>
</evidence>
<dbReference type="EMBL" id="CP007496">
    <property type="protein sequence ID" value="AJA06586.1"/>
    <property type="molecule type" value="Genomic_DNA"/>
</dbReference>
<evidence type="ECO:0000256" key="4">
    <source>
        <dbReference type="ARBA" id="ARBA00011245"/>
    </source>
</evidence>
<feature type="binding site" evidence="13 15">
    <location>
        <position position="335"/>
    </location>
    <ligand>
        <name>ATP</name>
        <dbReference type="ChEBI" id="CHEBI:30616"/>
    </ligand>
</feature>
<dbReference type="FunFam" id="3.40.50.1260:FF:000031">
    <property type="entry name" value="Phosphoglycerate kinase 1"/>
    <property type="match status" value="1"/>
</dbReference>
<keyword evidence="10 13" id="KW-0418">Kinase</keyword>
<evidence type="ECO:0000256" key="9">
    <source>
        <dbReference type="ARBA" id="ARBA00022741"/>
    </source>
</evidence>
<feature type="binding site" evidence="14">
    <location>
        <position position="122"/>
    </location>
    <ligand>
        <name>(2R)-3-phosphoglycerate</name>
        <dbReference type="ChEBI" id="CHEBI:58272"/>
    </ligand>
</feature>
<feature type="binding site" evidence="13 15">
    <location>
        <position position="207"/>
    </location>
    <ligand>
        <name>ATP</name>
        <dbReference type="ChEBI" id="CHEBI:30616"/>
    </ligand>
</feature>
<dbReference type="UniPathway" id="UPA00109">
    <property type="reaction ID" value="UER00185"/>
</dbReference>
<evidence type="ECO:0000313" key="17">
    <source>
        <dbReference type="EMBL" id="AJA06586.1"/>
    </source>
</evidence>
<dbReference type="GO" id="GO:0043531">
    <property type="term" value="F:ADP binding"/>
    <property type="evidence" value="ECO:0007669"/>
    <property type="project" value="TreeGrafter"/>
</dbReference>
<keyword evidence="18" id="KW-1185">Reference proteome</keyword>
<comment type="caution">
    <text evidence="13">Lacks conserved residue(s) required for the propagation of feature annotation.</text>
</comment>
<keyword evidence="9 13" id="KW-0547">Nucleotide-binding</keyword>
<gene>
    <name evidence="13 17" type="primary">pgk</name>
    <name evidence="17" type="ORF">TM7x_02895</name>
</gene>
<dbReference type="Gene3D" id="3.40.50.1260">
    <property type="entry name" value="Phosphoglycerate kinase, N-terminal domain"/>
    <property type="match status" value="2"/>
</dbReference>
<sequence>MGRKFPKQTIRDVDLRGKTILLRSDYNVPLTKRGQISDDLRIRASLPTLRYLLEQNCKVIVMSHLGRPKGRDPKLSLKVVADHLSKLLGRPVRLLGDCVGESVRQTVRRAPLGSVIMLENLRFYDEEEADDLVFAKSIQRAVRADYFVQDGFAVAHRAHASTHAISLCVPGLAGLLLEKEYITITKAMSSPKHPLVAIIGGAKVSDKISLIKRLIKKADRILIGGAMSNTFLHCRGVNIGKSVFEPGMEKVVSEIYDLAAAKVGPENVDKFLVLPVDVAVAKEISKDCHRREVSVDHIKGDDMALDIGSQTIETFTKILADAKTVIWNGPLGYAEIDNFAIGSARAALAIAQNNEATSIVGGGDTADFILKWDGHDGASFTHVSTGGGASMALMAGKKLPGIESLLDSYGMR</sequence>
<dbReference type="KEGG" id="sox:TM7x_02895"/>
<accession>A0A6S4GQW4</accession>
<evidence type="ECO:0000256" key="1">
    <source>
        <dbReference type="ARBA" id="ARBA00000642"/>
    </source>
</evidence>
<evidence type="ECO:0000256" key="13">
    <source>
        <dbReference type="HAMAP-Rule" id="MF_00145"/>
    </source>
</evidence>
<keyword evidence="12 13" id="KW-0324">Glycolysis</keyword>
<evidence type="ECO:0000256" key="7">
    <source>
        <dbReference type="ARBA" id="ARBA00022490"/>
    </source>
</evidence>
<evidence type="ECO:0000256" key="15">
    <source>
        <dbReference type="PIRSR" id="PIRSR000724-2"/>
    </source>
</evidence>
<proteinExistence type="inferred from homology"/>
<feature type="binding site" evidence="13 14">
    <location>
        <begin position="25"/>
        <end position="27"/>
    </location>
    <ligand>
        <name>substrate</name>
    </ligand>
</feature>
<feature type="binding site" evidence="13">
    <location>
        <position position="41"/>
    </location>
    <ligand>
        <name>substrate</name>
    </ligand>
</feature>
<dbReference type="PANTHER" id="PTHR11406">
    <property type="entry name" value="PHOSPHOGLYCERATE KINASE"/>
    <property type="match status" value="1"/>
</dbReference>
<dbReference type="PANTHER" id="PTHR11406:SF23">
    <property type="entry name" value="PHOSPHOGLYCERATE KINASE 1, CHLOROPLASTIC-RELATED"/>
    <property type="match status" value="1"/>
</dbReference>
<feature type="binding site" evidence="13">
    <location>
        <position position="157"/>
    </location>
    <ligand>
        <name>substrate</name>
    </ligand>
</feature>
<dbReference type="Proteomes" id="UP000030902">
    <property type="component" value="Chromosome"/>
</dbReference>
<dbReference type="GO" id="GO:0004618">
    <property type="term" value="F:phosphoglycerate kinase activity"/>
    <property type="evidence" value="ECO:0007669"/>
    <property type="project" value="UniProtKB-UniRule"/>
</dbReference>
<comment type="catalytic activity">
    <reaction evidence="1 13 16">
        <text>(2R)-3-phosphoglycerate + ATP = (2R)-3-phospho-glyceroyl phosphate + ADP</text>
        <dbReference type="Rhea" id="RHEA:14801"/>
        <dbReference type="ChEBI" id="CHEBI:30616"/>
        <dbReference type="ChEBI" id="CHEBI:57604"/>
        <dbReference type="ChEBI" id="CHEBI:58272"/>
        <dbReference type="ChEBI" id="CHEBI:456216"/>
        <dbReference type="EC" id="2.7.2.3"/>
    </reaction>
</comment>
<evidence type="ECO:0000256" key="3">
    <source>
        <dbReference type="ARBA" id="ARBA00008982"/>
    </source>
</evidence>
<dbReference type="EC" id="2.7.2.3" evidence="5 13"/>
<dbReference type="GO" id="GO:0005829">
    <property type="term" value="C:cytosol"/>
    <property type="evidence" value="ECO:0007669"/>
    <property type="project" value="TreeGrafter"/>
</dbReference>
<dbReference type="InterPro" id="IPR015824">
    <property type="entry name" value="Phosphoglycerate_kinase_N"/>
</dbReference>
<comment type="subcellular location">
    <subcellularLocation>
        <location evidence="13">Cytoplasm</location>
    </subcellularLocation>
</comment>
<dbReference type="GO" id="GO:0006096">
    <property type="term" value="P:glycolytic process"/>
    <property type="evidence" value="ECO:0007669"/>
    <property type="project" value="UniProtKB-UniRule"/>
</dbReference>
<dbReference type="PIRSF" id="PIRSF000724">
    <property type="entry name" value="Pgk"/>
    <property type="match status" value="1"/>
</dbReference>
<feature type="binding site" evidence="13 15">
    <location>
        <begin position="362"/>
        <end position="365"/>
    </location>
    <ligand>
        <name>ATP</name>
        <dbReference type="ChEBI" id="CHEBI:30616"/>
    </ligand>
</feature>
<dbReference type="SUPFAM" id="SSF53748">
    <property type="entry name" value="Phosphoglycerate kinase"/>
    <property type="match status" value="1"/>
</dbReference>
<evidence type="ECO:0000256" key="14">
    <source>
        <dbReference type="PIRSR" id="PIRSR000724-1"/>
    </source>
</evidence>
<reference evidence="17 18" key="1">
    <citation type="journal article" date="2015" name="Proc. Natl. Acad. Sci. U.S.A.">
        <title>Cultivation of a human-associated TM7 phylotype reveals a reduced genome and epibiotic parasitic lifestyle.</title>
        <authorList>
            <person name="He X."/>
            <person name="McLean J.S."/>
            <person name="Edlund A."/>
            <person name="Yooseph S."/>
            <person name="Hall A.P."/>
            <person name="Liu S.Y."/>
            <person name="Dorrestein P.C."/>
            <person name="Esquenazi E."/>
            <person name="Hunter R.C."/>
            <person name="Cheng G."/>
            <person name="Nelson K.E."/>
            <person name="Lux R."/>
            <person name="Shi W."/>
        </authorList>
    </citation>
    <scope>NUCLEOTIDE SEQUENCE [LARGE SCALE GENOMIC DNA]</scope>
    <source>
        <strain evidence="17 18">TM7x</strain>
    </source>
</reference>
<feature type="binding site" evidence="14">
    <location>
        <position position="157"/>
    </location>
    <ligand>
        <name>(2R)-3-phosphoglycerate</name>
        <dbReference type="ChEBI" id="CHEBI:58272"/>
    </ligand>
</feature>
<dbReference type="InterPro" id="IPR036043">
    <property type="entry name" value="Phosphoglycerate_kinase_sf"/>
</dbReference>
<feature type="binding site" evidence="14">
    <location>
        <position position="41"/>
    </location>
    <ligand>
        <name>(2R)-3-phosphoglycerate</name>
        <dbReference type="ChEBI" id="CHEBI:58272"/>
    </ligand>
</feature>
<organism evidence="17 18">
    <name type="scientific">Candidatus Nanosynbacter lyticus</name>
    <dbReference type="NCBI Taxonomy" id="2093824"/>
    <lineage>
        <taxon>Bacteria</taxon>
        <taxon>Candidatus Saccharimonadota</taxon>
        <taxon>Candidatus Saccharimonadia</taxon>
        <taxon>Candidatus Nanosynbacterales</taxon>
        <taxon>Candidatus Nanosynbacteraceae</taxon>
        <taxon>Candidatus Nanosynbacter</taxon>
    </lineage>
</organism>
<dbReference type="GO" id="GO:0005524">
    <property type="term" value="F:ATP binding"/>
    <property type="evidence" value="ECO:0007669"/>
    <property type="project" value="UniProtKB-KW"/>
</dbReference>
<dbReference type="PRINTS" id="PR00477">
    <property type="entry name" value="PHGLYCKINASE"/>
</dbReference>
<feature type="binding site" evidence="13">
    <location>
        <position position="122"/>
    </location>
    <ligand>
        <name>substrate</name>
    </ligand>
</feature>
<evidence type="ECO:0000256" key="6">
    <source>
        <dbReference type="ARBA" id="ARBA00016471"/>
    </source>
</evidence>
<keyword evidence="7 13" id="KW-0963">Cytoplasm</keyword>
<comment type="pathway">
    <text evidence="2 13">Carbohydrate degradation; glycolysis; pyruvate from D-glyceraldehyde 3-phosphate: step 2/5.</text>
</comment>
<evidence type="ECO:0000256" key="8">
    <source>
        <dbReference type="ARBA" id="ARBA00022679"/>
    </source>
</evidence>
<dbReference type="FunFam" id="3.40.50.1260:FF:000006">
    <property type="entry name" value="Phosphoglycerate kinase"/>
    <property type="match status" value="1"/>
</dbReference>
<comment type="subunit">
    <text evidence="4 13">Monomer.</text>
</comment>
<dbReference type="AlphaFoldDB" id="A0A6S4GQW4"/>
<evidence type="ECO:0000256" key="12">
    <source>
        <dbReference type="ARBA" id="ARBA00023152"/>
    </source>
</evidence>
<evidence type="ECO:0000256" key="2">
    <source>
        <dbReference type="ARBA" id="ARBA00004838"/>
    </source>
</evidence>
<evidence type="ECO:0000313" key="18">
    <source>
        <dbReference type="Proteomes" id="UP000030902"/>
    </source>
</evidence>